<keyword evidence="2" id="KW-0378">Hydrolase</keyword>
<keyword evidence="1" id="KW-0812">Transmembrane</keyword>
<evidence type="ECO:0000313" key="3">
    <source>
        <dbReference type="Proteomes" id="UP000663203"/>
    </source>
</evidence>
<dbReference type="KEGG" id="hakz:J0X25_16060"/>
<keyword evidence="1" id="KW-0472">Membrane</keyword>
<dbReference type="EMBL" id="CP071462">
    <property type="protein sequence ID" value="QSW98883.1"/>
    <property type="molecule type" value="Genomic_DNA"/>
</dbReference>
<dbReference type="Proteomes" id="UP000663203">
    <property type="component" value="Chromosome"/>
</dbReference>
<dbReference type="AlphaFoldDB" id="A0A8A2VAA3"/>
<dbReference type="Pfam" id="PF04307">
    <property type="entry name" value="YdjM"/>
    <property type="match status" value="1"/>
</dbReference>
<accession>A0A8A2VAA3</accession>
<gene>
    <name evidence="2" type="ORF">J0X25_16060</name>
</gene>
<dbReference type="GeneID" id="63188851"/>
<organism evidence="2 3">
    <name type="scientific">Haloterrigena alkaliphila</name>
    <dbReference type="NCBI Taxonomy" id="2816475"/>
    <lineage>
        <taxon>Archaea</taxon>
        <taxon>Methanobacteriati</taxon>
        <taxon>Methanobacteriota</taxon>
        <taxon>Stenosarchaea group</taxon>
        <taxon>Halobacteria</taxon>
        <taxon>Halobacteriales</taxon>
        <taxon>Natrialbaceae</taxon>
        <taxon>Haloterrigena</taxon>
    </lineage>
</organism>
<evidence type="ECO:0000256" key="1">
    <source>
        <dbReference type="SAM" id="Phobius"/>
    </source>
</evidence>
<evidence type="ECO:0000313" key="2">
    <source>
        <dbReference type="EMBL" id="QSW98883.1"/>
    </source>
</evidence>
<dbReference type="InterPro" id="IPR007404">
    <property type="entry name" value="YdjM-like"/>
</dbReference>
<proteinExistence type="predicted"/>
<reference evidence="2 3" key="1">
    <citation type="submission" date="2021-03" db="EMBL/GenBank/DDBJ databases">
        <title>Haloterrigena longa sp. nov. and Haloterrigena limicola sp. nov., extremely halophilic archaea isolated from a salt lake.</title>
        <authorList>
            <person name="Henglin C."/>
        </authorList>
    </citation>
    <scope>NUCLEOTIDE SEQUENCE [LARGE SCALE GENOMIC DNA]</scope>
    <source>
        <strain evidence="2 3">KZCA68</strain>
    </source>
</reference>
<keyword evidence="1" id="KW-1133">Transmembrane helix</keyword>
<name>A0A8A2VAA3_9EURY</name>
<sequence>MWPWEHAIVGYLVYSLLCHAVYRDSPGGLEAFAVVFASVLPDLIDKPLAWQFGVFDAGYAVGHSIFFAITLSTVVGVVARSANRPRSALAFSLGYLVHLPGDVVDSYVREDVFLPELVLWPIVTLDAGDANTGFLANFLYYFGRYRSELLAGDLPTYVWLQLGLTGFAALLWLYDGAPVLRDLLRGCKRLVEKALGADRSFEDSPRRR</sequence>
<keyword evidence="3" id="KW-1185">Reference proteome</keyword>
<dbReference type="GO" id="GO:0016787">
    <property type="term" value="F:hydrolase activity"/>
    <property type="evidence" value="ECO:0007669"/>
    <property type="project" value="UniProtKB-KW"/>
</dbReference>
<feature type="transmembrane region" description="Helical" evidence="1">
    <location>
        <begin position="57"/>
        <end position="79"/>
    </location>
</feature>
<dbReference type="RefSeq" id="WP_207288491.1">
    <property type="nucleotide sequence ID" value="NZ_CP071462.1"/>
</dbReference>
<protein>
    <submittedName>
        <fullName evidence="2">Metal-dependent hydrolase</fullName>
    </submittedName>
</protein>